<keyword evidence="4" id="KW-0863">Zinc-finger</keyword>
<dbReference type="AlphaFoldDB" id="A0ABD0N6M1"/>
<proteinExistence type="predicted"/>
<keyword evidence="2" id="KW-0479">Metal-binding</keyword>
<sequence>FQRTYTQDGVCLTESGLCQLQSLCVQTARRRRPKPKLKLKIINQNSVAVLQTPPDPQAELFRDGDMDDSR</sequence>
<dbReference type="Proteomes" id="UP001529510">
    <property type="component" value="Unassembled WGS sequence"/>
</dbReference>
<dbReference type="GO" id="GO:0005634">
    <property type="term" value="C:nucleus"/>
    <property type="evidence" value="ECO:0007669"/>
    <property type="project" value="UniProtKB-SubCell"/>
</dbReference>
<feature type="non-terminal residue" evidence="9">
    <location>
        <position position="1"/>
    </location>
</feature>
<feature type="non-terminal residue" evidence="9">
    <location>
        <position position="70"/>
    </location>
</feature>
<evidence type="ECO:0000313" key="9">
    <source>
        <dbReference type="EMBL" id="KAL0157315.1"/>
    </source>
</evidence>
<evidence type="ECO:0000256" key="3">
    <source>
        <dbReference type="ARBA" id="ARBA00022737"/>
    </source>
</evidence>
<keyword evidence="8" id="KW-0539">Nucleus</keyword>
<protein>
    <submittedName>
        <fullName evidence="9">Uncharacterized protein</fullName>
    </submittedName>
</protein>
<dbReference type="PANTHER" id="PTHR45888">
    <property type="entry name" value="HL01030P-RELATED"/>
    <property type="match status" value="1"/>
</dbReference>
<dbReference type="GO" id="GO:0008270">
    <property type="term" value="F:zinc ion binding"/>
    <property type="evidence" value="ECO:0007669"/>
    <property type="project" value="UniProtKB-KW"/>
</dbReference>
<comment type="caution">
    <text evidence="9">The sequence shown here is derived from an EMBL/GenBank/DDBJ whole genome shotgun (WGS) entry which is preliminary data.</text>
</comment>
<evidence type="ECO:0000256" key="7">
    <source>
        <dbReference type="ARBA" id="ARBA00023163"/>
    </source>
</evidence>
<reference evidence="9 10" key="1">
    <citation type="submission" date="2024-05" db="EMBL/GenBank/DDBJ databases">
        <title>Genome sequencing and assembly of Indian major carp, Cirrhinus mrigala (Hamilton, 1822).</title>
        <authorList>
            <person name="Mohindra V."/>
            <person name="Chowdhury L.M."/>
            <person name="Lal K."/>
            <person name="Jena J.K."/>
        </authorList>
    </citation>
    <scope>NUCLEOTIDE SEQUENCE [LARGE SCALE GENOMIC DNA]</scope>
    <source>
        <strain evidence="9">CM1030</strain>
        <tissue evidence="9">Blood</tissue>
    </source>
</reference>
<comment type="subcellular location">
    <subcellularLocation>
        <location evidence="1">Nucleus</location>
    </subcellularLocation>
</comment>
<evidence type="ECO:0000256" key="5">
    <source>
        <dbReference type="ARBA" id="ARBA00022833"/>
    </source>
</evidence>
<accession>A0ABD0N6M1</accession>
<keyword evidence="3" id="KW-0677">Repeat</keyword>
<evidence type="ECO:0000256" key="1">
    <source>
        <dbReference type="ARBA" id="ARBA00004123"/>
    </source>
</evidence>
<dbReference type="EMBL" id="JAMKFB020000024">
    <property type="protein sequence ID" value="KAL0157315.1"/>
    <property type="molecule type" value="Genomic_DNA"/>
</dbReference>
<keyword evidence="5" id="KW-0862">Zinc</keyword>
<gene>
    <name evidence="9" type="ORF">M9458_048561</name>
</gene>
<keyword evidence="6" id="KW-0805">Transcription regulation</keyword>
<keyword evidence="7" id="KW-0804">Transcription</keyword>
<dbReference type="PANTHER" id="PTHR45888:SF1">
    <property type="entry name" value="HISTONE-LYSINE N-METHYLTRANSFERASE 2C"/>
    <property type="match status" value="1"/>
</dbReference>
<evidence type="ECO:0000256" key="4">
    <source>
        <dbReference type="ARBA" id="ARBA00022771"/>
    </source>
</evidence>
<organism evidence="9 10">
    <name type="scientific">Cirrhinus mrigala</name>
    <name type="common">Mrigala</name>
    <dbReference type="NCBI Taxonomy" id="683832"/>
    <lineage>
        <taxon>Eukaryota</taxon>
        <taxon>Metazoa</taxon>
        <taxon>Chordata</taxon>
        <taxon>Craniata</taxon>
        <taxon>Vertebrata</taxon>
        <taxon>Euteleostomi</taxon>
        <taxon>Actinopterygii</taxon>
        <taxon>Neopterygii</taxon>
        <taxon>Teleostei</taxon>
        <taxon>Ostariophysi</taxon>
        <taxon>Cypriniformes</taxon>
        <taxon>Cyprinidae</taxon>
        <taxon>Labeoninae</taxon>
        <taxon>Labeonini</taxon>
        <taxon>Cirrhinus</taxon>
    </lineage>
</organism>
<name>A0ABD0N6M1_CIRMR</name>
<evidence type="ECO:0000256" key="8">
    <source>
        <dbReference type="ARBA" id="ARBA00023242"/>
    </source>
</evidence>
<evidence type="ECO:0000256" key="2">
    <source>
        <dbReference type="ARBA" id="ARBA00022723"/>
    </source>
</evidence>
<evidence type="ECO:0000256" key="6">
    <source>
        <dbReference type="ARBA" id="ARBA00023015"/>
    </source>
</evidence>
<evidence type="ECO:0000313" key="10">
    <source>
        <dbReference type="Proteomes" id="UP001529510"/>
    </source>
</evidence>
<keyword evidence="10" id="KW-1185">Reference proteome</keyword>